<dbReference type="OrthoDB" id="10291354at2759"/>
<comment type="caution">
    <text evidence="2">The sequence shown here is derived from an EMBL/GenBank/DDBJ whole genome shotgun (WGS) entry which is preliminary data.</text>
</comment>
<name>H0H2H6_SACCK</name>
<proteinExistence type="predicted"/>
<feature type="compositionally biased region" description="Polar residues" evidence="1">
    <location>
        <begin position="47"/>
        <end position="69"/>
    </location>
</feature>
<evidence type="ECO:0000313" key="2">
    <source>
        <dbReference type="EMBL" id="EHM99721.1"/>
    </source>
</evidence>
<keyword evidence="3" id="KW-1185">Reference proteome</keyword>
<feature type="region of interest" description="Disordered" evidence="1">
    <location>
        <begin position="34"/>
        <end position="109"/>
    </location>
</feature>
<dbReference type="HOGENOM" id="CLU_2185459_0_0_1"/>
<gene>
    <name evidence="2" type="ORF">VIN7_10542</name>
</gene>
<reference evidence="2 3" key="1">
    <citation type="journal article" date="2012" name="FEMS Yeast Res.">
        <title>The genome sequence of the wine yeast VIN7 reveals an allotriploid hybrid genome with Saccharomyces cerevisiae and Saccharomyces kudriavzevii origins.</title>
        <authorList>
            <person name="Borneman A.R."/>
            <person name="Desany B.A."/>
            <person name="Riches D."/>
            <person name="Affourtit J.P."/>
            <person name="Forgan A.H."/>
            <person name="Pretorius I.S."/>
            <person name="Egholm M."/>
            <person name="Chambers P.J."/>
        </authorList>
    </citation>
    <scope>NUCLEOTIDE SEQUENCE [LARGE SCALE GENOMIC DNA]</scope>
    <source>
        <strain evidence="2 3">VIN7</strain>
    </source>
</reference>
<dbReference type="EMBL" id="AGVY01000389">
    <property type="protein sequence ID" value="EHM99721.1"/>
    <property type="molecule type" value="Genomic_DNA"/>
</dbReference>
<accession>H0H2H6</accession>
<sequence>MSQSNLGSKKSLQSRNIGLPHSYLKEISSAGKVTPVSARSNDGFFHSGQSSSTNDRSATSVSNNETTKTYPIRVHRNSMSLDSLNSGINHKKASSHATDRKQEPISYWN</sequence>
<feature type="compositionally biased region" description="Polar residues" evidence="1">
    <location>
        <begin position="77"/>
        <end position="88"/>
    </location>
</feature>
<evidence type="ECO:0000313" key="3">
    <source>
        <dbReference type="Proteomes" id="UP000009009"/>
    </source>
</evidence>
<evidence type="ECO:0000256" key="1">
    <source>
        <dbReference type="SAM" id="MobiDB-lite"/>
    </source>
</evidence>
<dbReference type="Proteomes" id="UP000009009">
    <property type="component" value="Unassembled WGS sequence"/>
</dbReference>
<organism evidence="2 3">
    <name type="scientific">Saccharomyces cerevisiae x Saccharomyces kudriavzevii (strain VIN7)</name>
    <name type="common">Yeast</name>
    <dbReference type="NCBI Taxonomy" id="1095631"/>
    <lineage>
        <taxon>Eukaryota</taxon>
        <taxon>Fungi</taxon>
        <taxon>Dikarya</taxon>
        <taxon>Ascomycota</taxon>
        <taxon>Saccharomycotina</taxon>
        <taxon>Saccharomycetes</taxon>
        <taxon>Saccharomycetales</taxon>
        <taxon>Saccharomycetaceae</taxon>
        <taxon>Saccharomyces</taxon>
    </lineage>
</organism>
<protein>
    <submittedName>
        <fullName evidence="2">Uncharacterized protein</fullName>
    </submittedName>
</protein>
<dbReference type="AlphaFoldDB" id="H0H2H6"/>